<keyword evidence="3" id="KW-1185">Reference proteome</keyword>
<dbReference type="KEGG" id="ssm:Spirs_2530"/>
<gene>
    <name evidence="2" type="ordered locus">Spirs_2530</name>
</gene>
<proteinExistence type="predicted"/>
<evidence type="ECO:0000313" key="3">
    <source>
        <dbReference type="Proteomes" id="UP000002318"/>
    </source>
</evidence>
<dbReference type="RefSeq" id="WP_013255105.1">
    <property type="nucleotide sequence ID" value="NC_014364.1"/>
</dbReference>
<evidence type="ECO:0000256" key="1">
    <source>
        <dbReference type="SAM" id="MobiDB-lite"/>
    </source>
</evidence>
<dbReference type="AlphaFoldDB" id="E1R3L2"/>
<sequence>MFGNSDDGDDDGGGNPTVIDSPIVGSWVKDDTTTADSAVNEYTADGRLICYSDYAKTTILSSTSYDISGNIMTLSGKYSYTVGFDGENKMKHTNVDDSTYIVTYYRKGYVVFRILVVCMSFCR</sequence>
<protein>
    <submittedName>
        <fullName evidence="2">Uncharacterized protein</fullName>
    </submittedName>
</protein>
<evidence type="ECO:0000313" key="2">
    <source>
        <dbReference type="EMBL" id="ADK81643.1"/>
    </source>
</evidence>
<feature type="region of interest" description="Disordered" evidence="1">
    <location>
        <begin position="1"/>
        <end position="23"/>
    </location>
</feature>
<name>E1R3L2_SEDSS</name>
<feature type="compositionally biased region" description="Acidic residues" evidence="1">
    <location>
        <begin position="1"/>
        <end position="12"/>
    </location>
</feature>
<dbReference type="Proteomes" id="UP000002318">
    <property type="component" value="Chromosome"/>
</dbReference>
<organism evidence="2 3">
    <name type="scientific">Sediminispirochaeta smaragdinae (strain DSM 11293 / JCM 15392 / SEBR 4228)</name>
    <name type="common">Spirochaeta smaragdinae</name>
    <dbReference type="NCBI Taxonomy" id="573413"/>
    <lineage>
        <taxon>Bacteria</taxon>
        <taxon>Pseudomonadati</taxon>
        <taxon>Spirochaetota</taxon>
        <taxon>Spirochaetia</taxon>
        <taxon>Spirochaetales</taxon>
        <taxon>Spirochaetaceae</taxon>
        <taxon>Sediminispirochaeta</taxon>
    </lineage>
</organism>
<reference evidence="2 3" key="1">
    <citation type="journal article" date="2010" name="Stand. Genomic Sci.">
        <title>Complete genome sequence of Spirochaeta smaragdinae type strain (SEBR 4228).</title>
        <authorList>
            <person name="Mavromatis K."/>
            <person name="Yasawong M."/>
            <person name="Chertkov O."/>
            <person name="Lapidus A."/>
            <person name="Lucas S."/>
            <person name="Nolan M."/>
            <person name="Del Rio T.G."/>
            <person name="Tice H."/>
            <person name="Cheng J.F."/>
            <person name="Pitluck S."/>
            <person name="Liolios K."/>
            <person name="Ivanova N."/>
            <person name="Tapia R."/>
            <person name="Han C."/>
            <person name="Bruce D."/>
            <person name="Goodwin L."/>
            <person name="Pati A."/>
            <person name="Chen A."/>
            <person name="Palaniappan K."/>
            <person name="Land M."/>
            <person name="Hauser L."/>
            <person name="Chang Y.J."/>
            <person name="Jeffries C.D."/>
            <person name="Detter J.C."/>
            <person name="Rohde M."/>
            <person name="Brambilla E."/>
            <person name="Spring S."/>
            <person name="Goker M."/>
            <person name="Sikorski J."/>
            <person name="Woyke T."/>
            <person name="Bristow J."/>
            <person name="Eisen J.A."/>
            <person name="Markowitz V."/>
            <person name="Hugenholtz P."/>
            <person name="Klenk H.P."/>
            <person name="Kyrpides N.C."/>
        </authorList>
    </citation>
    <scope>NUCLEOTIDE SEQUENCE [LARGE SCALE GENOMIC DNA]</scope>
    <source>
        <strain evidence="3">DSM 11293 / JCM 15392 / SEBR 4228</strain>
    </source>
</reference>
<dbReference type="HOGENOM" id="CLU_2013835_0_0_12"/>
<dbReference type="EMBL" id="CP002116">
    <property type="protein sequence ID" value="ADK81643.1"/>
    <property type="molecule type" value="Genomic_DNA"/>
</dbReference>
<accession>E1R3L2</accession>